<sequence length="104" mass="11949">GSSPPLLLRQFSIKWWKAIQVGQASKEADTTYHHNLTVKSPPRPPRSPTRVPMTNTEIAKRIQNYDRNEAKLARIINDIRSSPTPSEDIFQDAQDPYDDYKLDD</sequence>
<gene>
    <name evidence="2" type="ORF">Tci_677340</name>
</gene>
<proteinExistence type="predicted"/>
<accession>A0A699KTR1</accession>
<comment type="caution">
    <text evidence="2">The sequence shown here is derived from an EMBL/GenBank/DDBJ whole genome shotgun (WGS) entry which is preliminary data.</text>
</comment>
<keyword evidence="2" id="KW-0808">Transferase</keyword>
<dbReference type="AlphaFoldDB" id="A0A699KTR1"/>
<feature type="region of interest" description="Disordered" evidence="1">
    <location>
        <begin position="30"/>
        <end position="54"/>
    </location>
</feature>
<organism evidence="2">
    <name type="scientific">Tanacetum cinerariifolium</name>
    <name type="common">Dalmatian daisy</name>
    <name type="synonym">Chrysanthemum cinerariifolium</name>
    <dbReference type="NCBI Taxonomy" id="118510"/>
    <lineage>
        <taxon>Eukaryota</taxon>
        <taxon>Viridiplantae</taxon>
        <taxon>Streptophyta</taxon>
        <taxon>Embryophyta</taxon>
        <taxon>Tracheophyta</taxon>
        <taxon>Spermatophyta</taxon>
        <taxon>Magnoliopsida</taxon>
        <taxon>eudicotyledons</taxon>
        <taxon>Gunneridae</taxon>
        <taxon>Pentapetalae</taxon>
        <taxon>asterids</taxon>
        <taxon>campanulids</taxon>
        <taxon>Asterales</taxon>
        <taxon>Asteraceae</taxon>
        <taxon>Asteroideae</taxon>
        <taxon>Anthemideae</taxon>
        <taxon>Anthemidinae</taxon>
        <taxon>Tanacetum</taxon>
    </lineage>
</organism>
<feature type="non-terminal residue" evidence="2">
    <location>
        <position position="1"/>
    </location>
</feature>
<keyword evidence="2" id="KW-0695">RNA-directed DNA polymerase</keyword>
<dbReference type="GO" id="GO:0003964">
    <property type="term" value="F:RNA-directed DNA polymerase activity"/>
    <property type="evidence" value="ECO:0007669"/>
    <property type="project" value="UniProtKB-KW"/>
</dbReference>
<protein>
    <submittedName>
        <fullName evidence="2">Reverse transcriptase domain, zinc finger, CCHC-type, aspartic peptidase domain protein</fullName>
    </submittedName>
</protein>
<name>A0A699KTR1_TANCI</name>
<feature type="region of interest" description="Disordered" evidence="1">
    <location>
        <begin position="78"/>
        <end position="104"/>
    </location>
</feature>
<reference evidence="2" key="1">
    <citation type="journal article" date="2019" name="Sci. Rep.">
        <title>Draft genome of Tanacetum cinerariifolium, the natural source of mosquito coil.</title>
        <authorList>
            <person name="Yamashiro T."/>
            <person name="Shiraishi A."/>
            <person name="Satake H."/>
            <person name="Nakayama K."/>
        </authorList>
    </citation>
    <scope>NUCLEOTIDE SEQUENCE</scope>
</reference>
<dbReference type="EMBL" id="BKCJ010542032">
    <property type="protein sequence ID" value="GFB05369.1"/>
    <property type="molecule type" value="Genomic_DNA"/>
</dbReference>
<evidence type="ECO:0000313" key="2">
    <source>
        <dbReference type="EMBL" id="GFB05369.1"/>
    </source>
</evidence>
<keyword evidence="2" id="KW-0548">Nucleotidyltransferase</keyword>
<evidence type="ECO:0000256" key="1">
    <source>
        <dbReference type="SAM" id="MobiDB-lite"/>
    </source>
</evidence>